<dbReference type="AlphaFoldDB" id="A0A1H9B8W0"/>
<feature type="domain" description="ABC transporter" evidence="6">
    <location>
        <begin position="3"/>
        <end position="233"/>
    </location>
</feature>
<evidence type="ECO:0000313" key="7">
    <source>
        <dbReference type="EMBL" id="SEP85404.1"/>
    </source>
</evidence>
<reference evidence="7 8" key="1">
    <citation type="submission" date="2016-10" db="EMBL/GenBank/DDBJ databases">
        <authorList>
            <person name="de Groot N.N."/>
        </authorList>
    </citation>
    <scope>NUCLEOTIDE SEQUENCE [LARGE SCALE GENOMIC DNA]</scope>
    <source>
        <strain evidence="7 8">B25</strain>
    </source>
</reference>
<keyword evidence="8" id="KW-1185">Reference proteome</keyword>
<dbReference type="FunFam" id="3.40.50.300:FF:000042">
    <property type="entry name" value="Maltose/maltodextrin ABC transporter, ATP-binding protein"/>
    <property type="match status" value="1"/>
</dbReference>
<dbReference type="InterPro" id="IPR047641">
    <property type="entry name" value="ABC_transpr_MalK/UgpC-like"/>
</dbReference>
<dbReference type="SMART" id="SM00382">
    <property type="entry name" value="AAA"/>
    <property type="match status" value="1"/>
</dbReference>
<evidence type="ECO:0000259" key="6">
    <source>
        <dbReference type="PROSITE" id="PS50893"/>
    </source>
</evidence>
<keyword evidence="1" id="KW-0813">Transport</keyword>
<dbReference type="InterPro" id="IPR003439">
    <property type="entry name" value="ABC_transporter-like_ATP-bd"/>
</dbReference>
<dbReference type="InterPro" id="IPR003593">
    <property type="entry name" value="AAA+_ATPase"/>
</dbReference>
<keyword evidence="4 7" id="KW-0067">ATP-binding</keyword>
<protein>
    <submittedName>
        <fullName evidence="7">Multiple sugar transport system ATP-binding protein</fullName>
    </submittedName>
</protein>
<dbReference type="RefSeq" id="WP_074640771.1">
    <property type="nucleotide sequence ID" value="NZ_FOFU01000001.1"/>
</dbReference>
<dbReference type="InterPro" id="IPR015853">
    <property type="entry name" value="ABC_transpr_FbpC"/>
</dbReference>
<dbReference type="InterPro" id="IPR017871">
    <property type="entry name" value="ABC_transporter-like_CS"/>
</dbReference>
<dbReference type="GO" id="GO:0055052">
    <property type="term" value="C:ATP-binding cassette (ABC) transporter complex, substrate-binding subunit-containing"/>
    <property type="evidence" value="ECO:0007669"/>
    <property type="project" value="TreeGrafter"/>
</dbReference>
<evidence type="ECO:0000256" key="2">
    <source>
        <dbReference type="ARBA" id="ARBA00022475"/>
    </source>
</evidence>
<keyword evidence="2" id="KW-1003">Cell membrane</keyword>
<proteinExistence type="predicted"/>
<dbReference type="GO" id="GO:0016887">
    <property type="term" value="F:ATP hydrolysis activity"/>
    <property type="evidence" value="ECO:0007669"/>
    <property type="project" value="InterPro"/>
</dbReference>
<dbReference type="CDD" id="cd03259">
    <property type="entry name" value="ABC_Carb_Solutes_like"/>
    <property type="match status" value="1"/>
</dbReference>
<keyword evidence="5" id="KW-0472">Membrane</keyword>
<evidence type="ECO:0000256" key="5">
    <source>
        <dbReference type="ARBA" id="ARBA00023136"/>
    </source>
</evidence>
<keyword evidence="3" id="KW-0547">Nucleotide-binding</keyword>
<dbReference type="PANTHER" id="PTHR43875:SF1">
    <property type="entry name" value="OSMOPROTECTIVE COMPOUNDS UPTAKE ATP-BINDING PROTEIN GGTA"/>
    <property type="match status" value="1"/>
</dbReference>
<dbReference type="EMBL" id="FOFU01000001">
    <property type="protein sequence ID" value="SEP85404.1"/>
    <property type="molecule type" value="Genomic_DNA"/>
</dbReference>
<dbReference type="Gene3D" id="3.40.50.300">
    <property type="entry name" value="P-loop containing nucleotide triphosphate hydrolases"/>
    <property type="match status" value="1"/>
</dbReference>
<dbReference type="OrthoDB" id="9802264at2"/>
<dbReference type="GO" id="GO:0005524">
    <property type="term" value="F:ATP binding"/>
    <property type="evidence" value="ECO:0007669"/>
    <property type="project" value="UniProtKB-KW"/>
</dbReference>
<dbReference type="SUPFAM" id="SSF50331">
    <property type="entry name" value="MOP-like"/>
    <property type="match status" value="1"/>
</dbReference>
<evidence type="ECO:0000256" key="4">
    <source>
        <dbReference type="ARBA" id="ARBA00022840"/>
    </source>
</evidence>
<keyword evidence="7" id="KW-0762">Sugar transport</keyword>
<accession>A0A1H9B8W0</accession>
<evidence type="ECO:0000313" key="8">
    <source>
        <dbReference type="Proteomes" id="UP000182360"/>
    </source>
</evidence>
<evidence type="ECO:0000256" key="3">
    <source>
        <dbReference type="ARBA" id="ARBA00022741"/>
    </source>
</evidence>
<name>A0A1H9B8W0_9SPIR</name>
<dbReference type="GO" id="GO:0015408">
    <property type="term" value="F:ABC-type ferric iron transporter activity"/>
    <property type="evidence" value="ECO:0007669"/>
    <property type="project" value="InterPro"/>
</dbReference>
<organism evidence="7 8">
    <name type="scientific">Treponema bryantii</name>
    <dbReference type="NCBI Taxonomy" id="163"/>
    <lineage>
        <taxon>Bacteria</taxon>
        <taxon>Pseudomonadati</taxon>
        <taxon>Spirochaetota</taxon>
        <taxon>Spirochaetia</taxon>
        <taxon>Spirochaetales</taxon>
        <taxon>Treponemataceae</taxon>
        <taxon>Treponema</taxon>
    </lineage>
</organism>
<dbReference type="PROSITE" id="PS50893">
    <property type="entry name" value="ABC_TRANSPORTER_2"/>
    <property type="match status" value="1"/>
</dbReference>
<evidence type="ECO:0000256" key="1">
    <source>
        <dbReference type="ARBA" id="ARBA00022448"/>
    </source>
</evidence>
<dbReference type="InterPro" id="IPR027417">
    <property type="entry name" value="P-loop_NTPase"/>
</dbReference>
<dbReference type="STRING" id="163.SAMN04487775_102317"/>
<gene>
    <name evidence="7" type="ORF">SAMN04487977_101620</name>
</gene>
<dbReference type="PROSITE" id="PS00211">
    <property type="entry name" value="ABC_TRANSPORTER_1"/>
    <property type="match status" value="1"/>
</dbReference>
<sequence>MQVRIDNVTKKFGHTTAVSNFSAELEDGHLICLLGPSGCGKSTLLNMLCGIIPVTEGKIFFDDKDVTALPPDQRNIGMVFQNYALYPHMTVSENISFPLEVLKVNKEERKARVDAIAKLVHVDTLLRRYPSELSGGQQQRVAIARAMVKNPALLLMDEPLSNLDARLRLEMREEIRRIQKETGVTTVFVTHDQEEAMSISDSILLMKDGLLIQSGLCQELYKNPNCLFVAEFLGNPPANKLVEDQKITAIRPESFYLDDNGTEAEILAISEMGKDQIVTLSYRGNTVRAILNLEDESITTGSKIKISLKEKGVFYFDNQGRRL</sequence>
<dbReference type="PANTHER" id="PTHR43875">
    <property type="entry name" value="MALTODEXTRIN IMPORT ATP-BINDING PROTEIN MSMX"/>
    <property type="match status" value="1"/>
</dbReference>
<dbReference type="Pfam" id="PF00005">
    <property type="entry name" value="ABC_tran"/>
    <property type="match status" value="1"/>
</dbReference>
<dbReference type="Proteomes" id="UP000182360">
    <property type="component" value="Unassembled WGS sequence"/>
</dbReference>
<dbReference type="SUPFAM" id="SSF52540">
    <property type="entry name" value="P-loop containing nucleoside triphosphate hydrolases"/>
    <property type="match status" value="1"/>
</dbReference>
<dbReference type="InterPro" id="IPR008995">
    <property type="entry name" value="Mo/tungstate-bd_C_term_dom"/>
</dbReference>